<dbReference type="EMBL" id="JAGRRH010000023">
    <property type="protein sequence ID" value="KAG7343641.1"/>
    <property type="molecule type" value="Genomic_DNA"/>
</dbReference>
<evidence type="ECO:0000256" key="1">
    <source>
        <dbReference type="SAM" id="MobiDB-lite"/>
    </source>
</evidence>
<reference evidence="2" key="2">
    <citation type="submission" date="2021-04" db="EMBL/GenBank/DDBJ databases">
        <authorList>
            <person name="Podell S."/>
        </authorList>
    </citation>
    <scope>NUCLEOTIDE SEQUENCE</scope>
    <source>
        <strain evidence="2">Hildebrandi</strain>
    </source>
</reference>
<evidence type="ECO:0000313" key="2">
    <source>
        <dbReference type="EMBL" id="KAG7343641.1"/>
    </source>
</evidence>
<feature type="compositionally biased region" description="Low complexity" evidence="1">
    <location>
        <begin position="339"/>
        <end position="351"/>
    </location>
</feature>
<organism evidence="2 3">
    <name type="scientific">Nitzschia inconspicua</name>
    <dbReference type="NCBI Taxonomy" id="303405"/>
    <lineage>
        <taxon>Eukaryota</taxon>
        <taxon>Sar</taxon>
        <taxon>Stramenopiles</taxon>
        <taxon>Ochrophyta</taxon>
        <taxon>Bacillariophyta</taxon>
        <taxon>Bacillariophyceae</taxon>
        <taxon>Bacillariophycidae</taxon>
        <taxon>Bacillariales</taxon>
        <taxon>Bacillariaceae</taxon>
        <taxon>Nitzschia</taxon>
    </lineage>
</organism>
<gene>
    <name evidence="2" type="ORF">IV203_021649</name>
</gene>
<accession>A0A9K3KHR7</accession>
<feature type="compositionally biased region" description="Low complexity" evidence="1">
    <location>
        <begin position="260"/>
        <end position="278"/>
    </location>
</feature>
<feature type="region of interest" description="Disordered" evidence="1">
    <location>
        <begin position="232"/>
        <end position="297"/>
    </location>
</feature>
<comment type="caution">
    <text evidence="2">The sequence shown here is derived from an EMBL/GenBank/DDBJ whole genome shotgun (WGS) entry which is preliminary data.</text>
</comment>
<name>A0A9K3KHR7_9STRA</name>
<evidence type="ECO:0000313" key="3">
    <source>
        <dbReference type="Proteomes" id="UP000693970"/>
    </source>
</evidence>
<sequence>MQRPTRNEYPSQHALQEQAIEITMYLELTSSPPSPPTIDHPKKPQIDSLDMSGKMKRGGTNQKPATSILSSSSNSFSPSLTLQFNPIVLVRFVPNLDEITPQEHNDLWYSRAEYKNIRSREQTLMKKISQQAAMERSQHLYFTCRPSMTQRVLGLQTSRERDDRFQNIRKTQLLVLEEQQRLMKNNPEQLAIIYSERSRECAQRARERGMNVEIVLRSLELASLEHNKCHNHLHGERGRSQACWESPPNLSPVMKNQRWSADSSSSTSHSSSPTRGGSSCNGASMLETDKNQSTPMTVVDVPLHITLRQHLRRRQVEENDDELDLPFHPQLPQRRKLDFAAAANSSSPSFS</sequence>
<keyword evidence="3" id="KW-1185">Reference proteome</keyword>
<protein>
    <submittedName>
        <fullName evidence="2">Uncharacterized protein</fullName>
    </submittedName>
</protein>
<dbReference type="AlphaFoldDB" id="A0A9K3KHR7"/>
<feature type="region of interest" description="Disordered" evidence="1">
    <location>
        <begin position="27"/>
        <end position="70"/>
    </location>
</feature>
<feature type="region of interest" description="Disordered" evidence="1">
    <location>
        <begin position="318"/>
        <end position="351"/>
    </location>
</feature>
<dbReference type="Proteomes" id="UP000693970">
    <property type="component" value="Unassembled WGS sequence"/>
</dbReference>
<reference evidence="2" key="1">
    <citation type="journal article" date="2021" name="Sci. Rep.">
        <title>Diploid genomic architecture of Nitzschia inconspicua, an elite biomass production diatom.</title>
        <authorList>
            <person name="Oliver A."/>
            <person name="Podell S."/>
            <person name="Pinowska A."/>
            <person name="Traller J.C."/>
            <person name="Smith S.R."/>
            <person name="McClure R."/>
            <person name="Beliaev A."/>
            <person name="Bohutskyi P."/>
            <person name="Hill E.A."/>
            <person name="Rabines A."/>
            <person name="Zheng H."/>
            <person name="Allen L.Z."/>
            <person name="Kuo A."/>
            <person name="Grigoriev I.V."/>
            <person name="Allen A.E."/>
            <person name="Hazlebeck D."/>
            <person name="Allen E.E."/>
        </authorList>
    </citation>
    <scope>NUCLEOTIDE SEQUENCE</scope>
    <source>
        <strain evidence="2">Hildebrandi</strain>
    </source>
</reference>
<proteinExistence type="predicted"/>